<dbReference type="GO" id="GO:0006457">
    <property type="term" value="P:protein folding"/>
    <property type="evidence" value="ECO:0007669"/>
    <property type="project" value="InterPro"/>
</dbReference>
<dbReference type="InterPro" id="IPR046357">
    <property type="entry name" value="PPIase_dom_sf"/>
</dbReference>
<dbReference type="Gene3D" id="3.10.50.40">
    <property type="match status" value="1"/>
</dbReference>
<reference evidence="6 7" key="1">
    <citation type="journal article" date="2023" name="Commun. Biol.">
        <title>Reorganization of the ancestral sex-determining regions during the evolution of trioecy in Pleodorina starrii.</title>
        <authorList>
            <person name="Takahashi K."/>
            <person name="Suzuki S."/>
            <person name="Kawai-Toyooka H."/>
            <person name="Yamamoto K."/>
            <person name="Hamaji T."/>
            <person name="Ootsuki R."/>
            <person name="Yamaguchi H."/>
            <person name="Kawachi M."/>
            <person name="Higashiyama T."/>
            <person name="Nozaki H."/>
        </authorList>
    </citation>
    <scope>NUCLEOTIDE SEQUENCE [LARGE SCALE GENOMIC DNA]</scope>
    <source>
        <strain evidence="6 7">NIES-4479</strain>
    </source>
</reference>
<dbReference type="InterPro" id="IPR036611">
    <property type="entry name" value="Trigger_fac_ribosome-bd_sf"/>
</dbReference>
<dbReference type="Gene3D" id="3.30.70.1050">
    <property type="entry name" value="Trigger factor ribosome-binding domain"/>
    <property type="match status" value="1"/>
</dbReference>
<evidence type="ECO:0000313" key="7">
    <source>
        <dbReference type="Proteomes" id="UP001165080"/>
    </source>
</evidence>
<evidence type="ECO:0000256" key="1">
    <source>
        <dbReference type="ARBA" id="ARBA00023110"/>
    </source>
</evidence>
<name>A0A9W6BXL5_9CHLO</name>
<dbReference type="AlphaFoldDB" id="A0A9W6BXL5"/>
<dbReference type="SUPFAM" id="SSF102735">
    <property type="entry name" value="Trigger factor ribosome-binding domain"/>
    <property type="match status" value="1"/>
</dbReference>
<dbReference type="InterPro" id="IPR008880">
    <property type="entry name" value="Trigger_fac_C"/>
</dbReference>
<dbReference type="EMBL" id="BRXU01000032">
    <property type="protein sequence ID" value="GLC60152.1"/>
    <property type="molecule type" value="Genomic_DNA"/>
</dbReference>
<comment type="caution">
    <text evidence="6">The sequence shown here is derived from an EMBL/GenBank/DDBJ whole genome shotgun (WGS) entry which is preliminary data.</text>
</comment>
<organism evidence="6 7">
    <name type="scientific">Pleodorina starrii</name>
    <dbReference type="NCBI Taxonomy" id="330485"/>
    <lineage>
        <taxon>Eukaryota</taxon>
        <taxon>Viridiplantae</taxon>
        <taxon>Chlorophyta</taxon>
        <taxon>core chlorophytes</taxon>
        <taxon>Chlorophyceae</taxon>
        <taxon>CS clade</taxon>
        <taxon>Chlamydomonadales</taxon>
        <taxon>Volvocaceae</taxon>
        <taxon>Pleodorina</taxon>
    </lineage>
</organism>
<protein>
    <submittedName>
        <fullName evidence="6">Uncharacterized protein</fullName>
    </submittedName>
</protein>
<feature type="domain" description="Trigger factor ribosome-binding bacterial" evidence="4">
    <location>
        <begin position="95"/>
        <end position="235"/>
    </location>
</feature>
<dbReference type="Pfam" id="PF05698">
    <property type="entry name" value="Trigger_C"/>
    <property type="match status" value="1"/>
</dbReference>
<evidence type="ECO:0000259" key="5">
    <source>
        <dbReference type="Pfam" id="PF05698"/>
    </source>
</evidence>
<proteinExistence type="predicted"/>
<dbReference type="GO" id="GO:0015031">
    <property type="term" value="P:protein transport"/>
    <property type="evidence" value="ECO:0007669"/>
    <property type="project" value="InterPro"/>
</dbReference>
<dbReference type="Pfam" id="PF05697">
    <property type="entry name" value="Trigger_N"/>
    <property type="match status" value="1"/>
</dbReference>
<evidence type="ECO:0000256" key="3">
    <source>
        <dbReference type="SAM" id="MobiDB-lite"/>
    </source>
</evidence>
<feature type="region of interest" description="Disordered" evidence="3">
    <location>
        <begin position="1"/>
        <end position="21"/>
    </location>
</feature>
<dbReference type="InterPro" id="IPR037041">
    <property type="entry name" value="Trigger_fac_C_sf"/>
</dbReference>
<feature type="domain" description="Trigger factor C-terminal" evidence="5">
    <location>
        <begin position="378"/>
        <end position="535"/>
    </location>
</feature>
<accession>A0A9W6BXL5</accession>
<dbReference type="OrthoDB" id="3366at2759"/>
<dbReference type="Proteomes" id="UP001165080">
    <property type="component" value="Unassembled WGS sequence"/>
</dbReference>
<dbReference type="SUPFAM" id="SSF54534">
    <property type="entry name" value="FKBP-like"/>
    <property type="match status" value="1"/>
</dbReference>
<dbReference type="InterPro" id="IPR027304">
    <property type="entry name" value="Trigger_fact/SurA_dom_sf"/>
</dbReference>
<sequence length="573" mass="62817">MMSVRQQPASAGHTRRPACTSSAPAVAIRSLALTQAPAQLAPARSSAASAPAPSTPFGPSCTPLAILAPVPRRSARALHVCAAAAKEKPIEFDVEVAVEEVSLCRRKAAISVPVRAVKDVYARGVKRLERDVIGSLRGWQAGKKLPLAIVINKVGGQEKFKTYCLEELLLEALPRGVDAARQGKPVDPASVEVPSSEFPAMLQRYDPSTAFTFNVHFDVAPPVVWATPLEQLAVTIRDTGDFSTDAAAADDLIRQYRKQHGFSRVAAGRGLQMGDTLVMDMEIRSEASGQVLPGLTHSRISFDTEQDVLGITAGMLGMKVGESRTFPMNMPDDYEVEFWQNMPVKVNIKVHEIFEWTLPEFDDEYVSTHHGGKWRSAAEMREALIASTAMQRIQQLDKALEDEVVKVVAGALDMPEVPRRMVEQLGERQFQAALLQMIEDRIGSREDVEKLATEEMAAEYIEQRKKELEDQVKFNLAIDDIFVSRSLELDEGAVEAEYDLRVQQMQAVGQPFEREELLEDVRETVKSVTVIEWLKDNIKREVLPYNSDKSGAGAEAGSGAAGSKAGRGEPVAA</sequence>
<keyword evidence="7" id="KW-1185">Reference proteome</keyword>
<dbReference type="Gene3D" id="1.10.3120.10">
    <property type="entry name" value="Trigger factor, C-terminal domain"/>
    <property type="match status" value="1"/>
</dbReference>
<feature type="region of interest" description="Disordered" evidence="3">
    <location>
        <begin position="545"/>
        <end position="573"/>
    </location>
</feature>
<gene>
    <name evidence="6" type="primary">PLEST009219</name>
    <name evidence="6" type="ORF">PLESTB_001579600</name>
</gene>
<keyword evidence="2" id="KW-0413">Isomerase</keyword>
<keyword evidence="1" id="KW-0697">Rotamase</keyword>
<dbReference type="GO" id="GO:0003755">
    <property type="term" value="F:peptidyl-prolyl cis-trans isomerase activity"/>
    <property type="evidence" value="ECO:0007669"/>
    <property type="project" value="UniProtKB-KW"/>
</dbReference>
<evidence type="ECO:0000259" key="4">
    <source>
        <dbReference type="Pfam" id="PF05697"/>
    </source>
</evidence>
<dbReference type="InterPro" id="IPR008881">
    <property type="entry name" value="Trigger_fac_ribosome-bd_bac"/>
</dbReference>
<dbReference type="SUPFAM" id="SSF109998">
    <property type="entry name" value="Triger factor/SurA peptide-binding domain-like"/>
    <property type="match status" value="1"/>
</dbReference>
<evidence type="ECO:0000256" key="2">
    <source>
        <dbReference type="ARBA" id="ARBA00023235"/>
    </source>
</evidence>
<evidence type="ECO:0000313" key="6">
    <source>
        <dbReference type="EMBL" id="GLC60152.1"/>
    </source>
</evidence>